<sequence>MRLQAGVVGEVLAGECLRTPQRALQPPAPGPEFDGHVLEDPVVEVHAPDGEGDRRCMARQRGERHRGRQRGIDGAVPHADLASGERPEGTVTAQLQAHIRVGNLAGPQQWQLEHLRRPEQPRHRQLGRRDGRSLVVAATATGQQQGHADQHHPSKPASCHEHPIVTKVLKCESNHE</sequence>
<feature type="region of interest" description="Disordered" evidence="1">
    <location>
        <begin position="61"/>
        <end position="86"/>
    </location>
</feature>
<dbReference type="EMBL" id="CP053418">
    <property type="protein sequence ID" value="QJW85409.1"/>
    <property type="molecule type" value="Genomic_DNA"/>
</dbReference>
<feature type="compositionally biased region" description="Basic and acidic residues" evidence="1">
    <location>
        <begin position="148"/>
        <end position="162"/>
    </location>
</feature>
<organism evidence="2 3">
    <name type="scientific">Ramlibacter terrae</name>
    <dbReference type="NCBI Taxonomy" id="2732511"/>
    <lineage>
        <taxon>Bacteria</taxon>
        <taxon>Pseudomonadati</taxon>
        <taxon>Pseudomonadota</taxon>
        <taxon>Betaproteobacteria</taxon>
        <taxon>Burkholderiales</taxon>
        <taxon>Comamonadaceae</taxon>
        <taxon>Ramlibacter</taxon>
    </lineage>
</organism>
<reference evidence="2 3" key="2">
    <citation type="submission" date="2020-05" db="EMBL/GenBank/DDBJ databases">
        <authorList>
            <person name="Khan S.A."/>
            <person name="Jeon C.O."/>
            <person name="Chun B.H."/>
        </authorList>
    </citation>
    <scope>NUCLEOTIDE SEQUENCE [LARGE SCALE GENOMIC DNA]</scope>
    <source>
        <strain evidence="2 3">H242</strain>
    </source>
</reference>
<protein>
    <submittedName>
        <fullName evidence="2">Uncharacterized protein</fullName>
    </submittedName>
</protein>
<dbReference type="Proteomes" id="UP000500826">
    <property type="component" value="Chromosome"/>
</dbReference>
<gene>
    <name evidence="2" type="ORF">HK414_24730</name>
</gene>
<accession>A0ABX6P5H8</accession>
<evidence type="ECO:0000313" key="3">
    <source>
        <dbReference type="Proteomes" id="UP000500826"/>
    </source>
</evidence>
<reference evidence="2 3" key="1">
    <citation type="submission" date="2020-05" db="EMBL/GenBank/DDBJ databases">
        <title>Ramlibacter rhizophilus sp. nov., isolated from rhizosphere soil of national flower Mugunghwa from South Korea.</title>
        <authorList>
            <person name="Zheng-Fei Y."/>
            <person name="Huan T."/>
        </authorList>
    </citation>
    <scope>NUCLEOTIDE SEQUENCE [LARGE SCALE GENOMIC DNA]</scope>
    <source>
        <strain evidence="2 3">H242</strain>
    </source>
</reference>
<proteinExistence type="predicted"/>
<evidence type="ECO:0000256" key="1">
    <source>
        <dbReference type="SAM" id="MobiDB-lite"/>
    </source>
</evidence>
<feature type="region of interest" description="Disordered" evidence="1">
    <location>
        <begin position="139"/>
        <end position="162"/>
    </location>
</feature>
<evidence type="ECO:0000313" key="2">
    <source>
        <dbReference type="EMBL" id="QJW85409.1"/>
    </source>
</evidence>
<name>A0ABX6P5H8_9BURK</name>
<keyword evidence="3" id="KW-1185">Reference proteome</keyword>